<dbReference type="Proteomes" id="UP000007995">
    <property type="component" value="Unassembled WGS sequence"/>
</dbReference>
<dbReference type="SUPFAM" id="SSF50249">
    <property type="entry name" value="Nucleic acid-binding proteins"/>
    <property type="match status" value="1"/>
</dbReference>
<name>K5CR28_9BACE</name>
<organism evidence="2 3">
    <name type="scientific">Bacteroides finegoldii CL09T03C10</name>
    <dbReference type="NCBI Taxonomy" id="997888"/>
    <lineage>
        <taxon>Bacteria</taxon>
        <taxon>Pseudomonadati</taxon>
        <taxon>Bacteroidota</taxon>
        <taxon>Bacteroidia</taxon>
        <taxon>Bacteroidales</taxon>
        <taxon>Bacteroidaceae</taxon>
        <taxon>Bacteroides</taxon>
    </lineage>
</organism>
<dbReference type="AlphaFoldDB" id="K5CR28"/>
<evidence type="ECO:0000256" key="1">
    <source>
        <dbReference type="SAM" id="MobiDB-lite"/>
    </source>
</evidence>
<gene>
    <name evidence="2" type="ORF">HMPREF1057_00650</name>
</gene>
<dbReference type="InterPro" id="IPR012340">
    <property type="entry name" value="NA-bd_OB-fold"/>
</dbReference>
<evidence type="ECO:0000313" key="2">
    <source>
        <dbReference type="EMBL" id="EKJ91815.1"/>
    </source>
</evidence>
<protein>
    <recommendedName>
        <fullName evidence="4">DUF3127 domain-containing protein</fullName>
    </recommendedName>
</protein>
<dbReference type="RefSeq" id="WP_007759518.1">
    <property type="nucleotide sequence ID" value="NZ_AKBZ01000001.1"/>
</dbReference>
<accession>K5CR28</accession>
<comment type="caution">
    <text evidence="2">The sequence shown here is derived from an EMBL/GenBank/DDBJ whole genome shotgun (WGS) entry which is preliminary data.</text>
</comment>
<feature type="compositionally biased region" description="Low complexity" evidence="1">
    <location>
        <begin position="115"/>
        <end position="128"/>
    </location>
</feature>
<dbReference type="EMBL" id="AGXW01000002">
    <property type="protein sequence ID" value="EKJ91815.1"/>
    <property type="molecule type" value="Genomic_DNA"/>
</dbReference>
<proteinExistence type="predicted"/>
<dbReference type="OrthoDB" id="598142at2"/>
<feature type="region of interest" description="Disordered" evidence="1">
    <location>
        <begin position="101"/>
        <end position="142"/>
    </location>
</feature>
<reference evidence="2 3" key="1">
    <citation type="submission" date="2012-02" db="EMBL/GenBank/DDBJ databases">
        <title>The Genome Sequence of Bacteroides finegoldii CL09T03C10.</title>
        <authorList>
            <consortium name="The Broad Institute Genome Sequencing Platform"/>
            <person name="Earl A."/>
            <person name="Ward D."/>
            <person name="Feldgarden M."/>
            <person name="Gevers D."/>
            <person name="Zitomersky N.L."/>
            <person name="Coyne M.J."/>
            <person name="Comstock L.E."/>
            <person name="Young S.K."/>
            <person name="Zeng Q."/>
            <person name="Gargeya S."/>
            <person name="Fitzgerald M."/>
            <person name="Haas B."/>
            <person name="Abouelleil A."/>
            <person name="Alvarado L."/>
            <person name="Arachchi H.M."/>
            <person name="Berlin A."/>
            <person name="Chapman S.B."/>
            <person name="Gearin G."/>
            <person name="Goldberg J."/>
            <person name="Griggs A."/>
            <person name="Gujja S."/>
            <person name="Hansen M."/>
            <person name="Heiman D."/>
            <person name="Howarth C."/>
            <person name="Larimer J."/>
            <person name="Lui A."/>
            <person name="MacDonald P.J.P."/>
            <person name="McCowen C."/>
            <person name="Montmayeur A."/>
            <person name="Murphy C."/>
            <person name="Neiman D."/>
            <person name="Pearson M."/>
            <person name="Priest M."/>
            <person name="Roberts A."/>
            <person name="Saif S."/>
            <person name="Shea T."/>
            <person name="Sisk P."/>
            <person name="Stolte C."/>
            <person name="Sykes S."/>
            <person name="Wortman J."/>
            <person name="Nusbaum C."/>
            <person name="Birren B."/>
        </authorList>
    </citation>
    <scope>NUCLEOTIDE SEQUENCE [LARGE SCALE GENOMIC DNA]</scope>
    <source>
        <strain evidence="2 3">CL09T03C10</strain>
    </source>
</reference>
<evidence type="ECO:0000313" key="3">
    <source>
        <dbReference type="Proteomes" id="UP000007995"/>
    </source>
</evidence>
<sequence>MANQLTGKILYIYPTQQLPSKDGSKIILKRGIVIDCTRFDPYTGERNGFENTPMLEFIGDRCTELDKYQVGQIVTISFDVQGTRYRNKDGVEQIFTRVQPYRIEPRQTQQATSVQQPAPQPTYQQQPQNFPPPQGDNDKLPF</sequence>
<dbReference type="Pfam" id="PF11325">
    <property type="entry name" value="DUF3127"/>
    <property type="match status" value="1"/>
</dbReference>
<dbReference type="InterPro" id="IPR021474">
    <property type="entry name" value="DUF3127"/>
</dbReference>
<dbReference type="HOGENOM" id="CLU_1811916_0_0_10"/>
<evidence type="ECO:0008006" key="4">
    <source>
        <dbReference type="Google" id="ProtNLM"/>
    </source>
</evidence>